<protein>
    <submittedName>
        <fullName evidence="5">Transcriptional repressor SdpR</fullName>
    </submittedName>
</protein>
<keyword evidence="1" id="KW-0805">Transcription regulation</keyword>
<dbReference type="RefSeq" id="WP_039776408.1">
    <property type="nucleotide sequence ID" value="NZ_JAAXOR010000004.1"/>
</dbReference>
<dbReference type="PANTHER" id="PTHR33154">
    <property type="entry name" value="TRANSCRIPTIONAL REGULATOR, ARSR FAMILY"/>
    <property type="match status" value="1"/>
</dbReference>
<comment type="caution">
    <text evidence="5">The sequence shown here is derived from an EMBL/GenBank/DDBJ whole genome shotgun (WGS) entry which is preliminary data.</text>
</comment>
<evidence type="ECO:0000259" key="4">
    <source>
        <dbReference type="PROSITE" id="PS50987"/>
    </source>
</evidence>
<dbReference type="InterPro" id="IPR036388">
    <property type="entry name" value="WH-like_DNA-bd_sf"/>
</dbReference>
<evidence type="ECO:0000256" key="3">
    <source>
        <dbReference type="ARBA" id="ARBA00023163"/>
    </source>
</evidence>
<dbReference type="EMBL" id="NGAF01000008">
    <property type="protein sequence ID" value="OXR43971.1"/>
    <property type="molecule type" value="Genomic_DNA"/>
</dbReference>
<evidence type="ECO:0000313" key="6">
    <source>
        <dbReference type="Proteomes" id="UP000215506"/>
    </source>
</evidence>
<organism evidence="5 6">
    <name type="scientific">Nocardia cerradoensis</name>
    <dbReference type="NCBI Taxonomy" id="85688"/>
    <lineage>
        <taxon>Bacteria</taxon>
        <taxon>Bacillati</taxon>
        <taxon>Actinomycetota</taxon>
        <taxon>Actinomycetes</taxon>
        <taxon>Mycobacteriales</taxon>
        <taxon>Nocardiaceae</taxon>
        <taxon>Nocardia</taxon>
    </lineage>
</organism>
<proteinExistence type="predicted"/>
<dbReference type="InterPro" id="IPR036390">
    <property type="entry name" value="WH_DNA-bd_sf"/>
</dbReference>
<dbReference type="Proteomes" id="UP000215506">
    <property type="component" value="Unassembled WGS sequence"/>
</dbReference>
<dbReference type="Gene3D" id="1.10.10.10">
    <property type="entry name" value="Winged helix-like DNA-binding domain superfamily/Winged helix DNA-binding domain"/>
    <property type="match status" value="1"/>
</dbReference>
<dbReference type="SMART" id="SM00418">
    <property type="entry name" value="HTH_ARSR"/>
    <property type="match status" value="1"/>
</dbReference>
<evidence type="ECO:0000256" key="2">
    <source>
        <dbReference type="ARBA" id="ARBA00023125"/>
    </source>
</evidence>
<name>A0A231H529_9NOCA</name>
<keyword evidence="6" id="KW-1185">Reference proteome</keyword>
<dbReference type="InterPro" id="IPR051081">
    <property type="entry name" value="HTH_MetalResp_TranReg"/>
</dbReference>
<dbReference type="SUPFAM" id="SSF46785">
    <property type="entry name" value="Winged helix' DNA-binding domain"/>
    <property type="match status" value="1"/>
</dbReference>
<dbReference type="NCBIfam" id="NF033788">
    <property type="entry name" value="HTH_metalloreg"/>
    <property type="match status" value="1"/>
</dbReference>
<evidence type="ECO:0000313" key="5">
    <source>
        <dbReference type="EMBL" id="OXR43971.1"/>
    </source>
</evidence>
<sequence length="111" mass="12441">MTEFGPEEEAGVFRALADSTRRQILEDLRSGELTAGDIAAKFPISGPSISRHLGVLKAAGLVRERRVANRIYYSLVEERLALCVGRFLSAICPEQVVVRQRRLRTTKNRET</sequence>
<accession>A0A231H529</accession>
<dbReference type="InterPro" id="IPR001845">
    <property type="entry name" value="HTH_ArsR_DNA-bd_dom"/>
</dbReference>
<dbReference type="PRINTS" id="PR00778">
    <property type="entry name" value="HTHARSR"/>
</dbReference>
<keyword evidence="2" id="KW-0238">DNA-binding</keyword>
<dbReference type="CDD" id="cd00090">
    <property type="entry name" value="HTH_ARSR"/>
    <property type="match status" value="1"/>
</dbReference>
<feature type="domain" description="HTH arsR-type" evidence="4">
    <location>
        <begin position="1"/>
        <end position="95"/>
    </location>
</feature>
<dbReference type="PROSITE" id="PS50987">
    <property type="entry name" value="HTH_ARSR_2"/>
    <property type="match status" value="1"/>
</dbReference>
<dbReference type="Pfam" id="PF12840">
    <property type="entry name" value="HTH_20"/>
    <property type="match status" value="1"/>
</dbReference>
<dbReference type="PANTHER" id="PTHR33154:SF33">
    <property type="entry name" value="TRANSCRIPTIONAL REPRESSOR SDPR"/>
    <property type="match status" value="1"/>
</dbReference>
<gene>
    <name evidence="5" type="primary">sdpR_2</name>
    <name evidence="5" type="ORF">B7C42_04210</name>
</gene>
<evidence type="ECO:0000256" key="1">
    <source>
        <dbReference type="ARBA" id="ARBA00023015"/>
    </source>
</evidence>
<reference evidence="5 6" key="1">
    <citation type="submission" date="2017-07" db="EMBL/GenBank/DDBJ databases">
        <title>First draft Genome Sequence of Nocardia cerradoensis isolated from human infection.</title>
        <authorList>
            <person name="Carrasco G."/>
        </authorList>
    </citation>
    <scope>NUCLEOTIDE SEQUENCE [LARGE SCALE GENOMIC DNA]</scope>
    <source>
        <strain evidence="5 6">CNM20130759</strain>
    </source>
</reference>
<dbReference type="InterPro" id="IPR011991">
    <property type="entry name" value="ArsR-like_HTH"/>
</dbReference>
<dbReference type="GO" id="GO:0003700">
    <property type="term" value="F:DNA-binding transcription factor activity"/>
    <property type="evidence" value="ECO:0007669"/>
    <property type="project" value="InterPro"/>
</dbReference>
<keyword evidence="3" id="KW-0804">Transcription</keyword>
<dbReference type="GO" id="GO:0003677">
    <property type="term" value="F:DNA binding"/>
    <property type="evidence" value="ECO:0007669"/>
    <property type="project" value="UniProtKB-KW"/>
</dbReference>
<dbReference type="AlphaFoldDB" id="A0A231H529"/>